<comment type="caution">
    <text evidence="1">The sequence shown here is derived from an EMBL/GenBank/DDBJ whole genome shotgun (WGS) entry which is preliminary data.</text>
</comment>
<organism evidence="1 2">
    <name type="scientific">Campylobacter concisus</name>
    <dbReference type="NCBI Taxonomy" id="199"/>
    <lineage>
        <taxon>Bacteria</taxon>
        <taxon>Pseudomonadati</taxon>
        <taxon>Campylobacterota</taxon>
        <taxon>Epsilonproteobacteria</taxon>
        <taxon>Campylobacterales</taxon>
        <taxon>Campylobacteraceae</taxon>
        <taxon>Campylobacter</taxon>
    </lineage>
</organism>
<dbReference type="Proteomes" id="UP000195967">
    <property type="component" value="Unassembled WGS sequence"/>
</dbReference>
<evidence type="ECO:0000313" key="1">
    <source>
        <dbReference type="EMBL" id="OUT10921.1"/>
    </source>
</evidence>
<dbReference type="AlphaFoldDB" id="A0A1Y5MQP5"/>
<proteinExistence type="predicted"/>
<accession>A0A1Y5MQP5</accession>
<sequence>MNEQNLAYITNLKIEDVPWSRLTTTYGRASGFPEIFKQLSAAIGKKNLTQSLTTSKSNSGQNTANPANNNEAKFNAKAACDVLDKIFKEIEHQSTFWHATPFALVFLARIFMRAKLVADNGGKNEMTELIVPRLGEFLASMLMVCDDANKINHAVPLNSFADMLAEKYLWPQSDENDEELWEERFYDNDLFYSFYFYSRAVLDATGVDFKQFKPIE</sequence>
<reference evidence="1 2" key="1">
    <citation type="submission" date="2017-04" db="EMBL/GenBank/DDBJ databases">
        <title>Complete genome of Campylobacter concisus ATCC 33237T and draft genomes for an additional eight well characterized C. concisus strains.</title>
        <authorList>
            <person name="Cornelius A.J."/>
            <person name="Miller W.G."/>
            <person name="Lastovica A.J."/>
            <person name="On S.L."/>
            <person name="French N.P."/>
            <person name="Vandenberg O."/>
            <person name="Biggs P.J."/>
        </authorList>
    </citation>
    <scope>NUCLEOTIDE SEQUENCE [LARGE SCALE GENOMIC DNA]</scope>
    <source>
        <strain evidence="1 2">Lasto28.99</strain>
    </source>
</reference>
<gene>
    <name evidence="1" type="ORF">B9N62_07980</name>
</gene>
<protein>
    <submittedName>
        <fullName evidence="1">Uncharacterized protein</fullName>
    </submittedName>
</protein>
<evidence type="ECO:0000313" key="2">
    <source>
        <dbReference type="Proteomes" id="UP000195967"/>
    </source>
</evidence>
<dbReference type="RefSeq" id="WP_087585057.1">
    <property type="nucleotide sequence ID" value="NZ_CABMKR010000010.1"/>
</dbReference>
<dbReference type="EMBL" id="NDYO01000010">
    <property type="protein sequence ID" value="OUT10921.1"/>
    <property type="molecule type" value="Genomic_DNA"/>
</dbReference>
<name>A0A1Y5MQP5_9BACT</name>